<dbReference type="Gene3D" id="3.40.50.1820">
    <property type="entry name" value="alpha/beta hydrolase"/>
    <property type="match status" value="1"/>
</dbReference>
<proteinExistence type="predicted"/>
<gene>
    <name evidence="2" type="ORF">SAMN05421872_104142</name>
</gene>
<name>A0A1G6PVJ0_9ACTN</name>
<dbReference type="GO" id="GO:0004806">
    <property type="term" value="F:triacylglycerol lipase activity"/>
    <property type="evidence" value="ECO:0007669"/>
    <property type="project" value="TreeGrafter"/>
</dbReference>
<dbReference type="GO" id="GO:0005829">
    <property type="term" value="C:cytosol"/>
    <property type="evidence" value="ECO:0007669"/>
    <property type="project" value="TreeGrafter"/>
</dbReference>
<organism evidence="2 3">
    <name type="scientific">Nocardioides lianchengensis</name>
    <dbReference type="NCBI Taxonomy" id="1045774"/>
    <lineage>
        <taxon>Bacteria</taxon>
        <taxon>Bacillati</taxon>
        <taxon>Actinomycetota</taxon>
        <taxon>Actinomycetes</taxon>
        <taxon>Propionibacteriales</taxon>
        <taxon>Nocardioidaceae</taxon>
        <taxon>Nocardioides</taxon>
    </lineage>
</organism>
<dbReference type="PANTHER" id="PTHR23025">
    <property type="entry name" value="TRIACYLGLYCEROL LIPASE"/>
    <property type="match status" value="1"/>
</dbReference>
<dbReference type="PANTHER" id="PTHR23025:SF3">
    <property type="entry name" value="HORMONE-SENSITIVE LIPASE"/>
    <property type="match status" value="1"/>
</dbReference>
<accession>A0A1G6PVJ0</accession>
<dbReference type="SUPFAM" id="SSF53474">
    <property type="entry name" value="alpha/beta-Hydrolases"/>
    <property type="match status" value="1"/>
</dbReference>
<dbReference type="InterPro" id="IPR029058">
    <property type="entry name" value="AB_hydrolase_fold"/>
</dbReference>
<dbReference type="GO" id="GO:0019433">
    <property type="term" value="P:triglyceride catabolic process"/>
    <property type="evidence" value="ECO:0007669"/>
    <property type="project" value="TreeGrafter"/>
</dbReference>
<dbReference type="Pfam" id="PF07859">
    <property type="entry name" value="Abhydrolase_3"/>
    <property type="match status" value="1"/>
</dbReference>
<dbReference type="Proteomes" id="UP000199034">
    <property type="component" value="Unassembled WGS sequence"/>
</dbReference>
<dbReference type="EMBL" id="FMZM01000004">
    <property type="protein sequence ID" value="SDC83375.1"/>
    <property type="molecule type" value="Genomic_DNA"/>
</dbReference>
<feature type="domain" description="Alpha/beta hydrolase fold-3" evidence="1">
    <location>
        <begin position="25"/>
        <end position="224"/>
    </location>
</feature>
<evidence type="ECO:0000259" key="1">
    <source>
        <dbReference type="Pfam" id="PF07859"/>
    </source>
</evidence>
<evidence type="ECO:0000313" key="2">
    <source>
        <dbReference type="EMBL" id="SDC83375.1"/>
    </source>
</evidence>
<dbReference type="STRING" id="1045774.SAMN05421872_104142"/>
<reference evidence="2 3" key="1">
    <citation type="submission" date="2016-10" db="EMBL/GenBank/DDBJ databases">
        <authorList>
            <person name="de Groot N.N."/>
        </authorList>
    </citation>
    <scope>NUCLEOTIDE SEQUENCE [LARGE SCALE GENOMIC DNA]</scope>
    <source>
        <strain evidence="2 3">CGMCC 4.6858</strain>
    </source>
</reference>
<dbReference type="InterPro" id="IPR013094">
    <property type="entry name" value="AB_hydrolase_3"/>
</dbReference>
<evidence type="ECO:0000313" key="3">
    <source>
        <dbReference type="Proteomes" id="UP000199034"/>
    </source>
</evidence>
<protein>
    <submittedName>
        <fullName evidence="2">Acetyl esterase</fullName>
    </submittedName>
</protein>
<keyword evidence="3" id="KW-1185">Reference proteome</keyword>
<sequence length="252" mass="26531">MRDLTVPGPGVPVRLYGGERDDCVVVFLHGGGFVSGGLDSHDAHARMLCRDTGRSVLAVDYRLAPAHRFPAAYDDALAAVRWAADELADRVAVAGPSAGANLALGAALALAGTTAAPVAQLLVNPLVHGDPSYPSRSELADAYGLTSERLEWCTEQYLADPALRDDVRFAPLLSPDLGALPPTVLVVAGRDPLRDEGRELGRRLRVAGVPVDLSEEPGMPHGFWRFAELSDAAGSAVARMGALLRSRIDAAP</sequence>
<dbReference type="GO" id="GO:0004771">
    <property type="term" value="F:sterol ester esterase activity"/>
    <property type="evidence" value="ECO:0007669"/>
    <property type="project" value="TreeGrafter"/>
</dbReference>
<dbReference type="AlphaFoldDB" id="A0A1G6PVJ0"/>